<keyword evidence="1" id="KW-0614">Plasmid</keyword>
<dbReference type="KEGG" id="plad:PPGU16_84290"/>
<geneLocation type="plasmid" evidence="1 2">
    <name>PPGU16_p3</name>
</geneLocation>
<dbReference type="EMBL" id="AP023178">
    <property type="protein sequence ID" value="BCF95362.1"/>
    <property type="molecule type" value="Genomic_DNA"/>
</dbReference>
<gene>
    <name evidence="1" type="ORF">PPGU16_84290</name>
</gene>
<evidence type="ECO:0000313" key="1">
    <source>
        <dbReference type="EMBL" id="BCF95362.1"/>
    </source>
</evidence>
<dbReference type="AlphaFoldDB" id="A0A7I8C2V0"/>
<evidence type="ECO:0000313" key="2">
    <source>
        <dbReference type="Proteomes" id="UP000510888"/>
    </source>
</evidence>
<organism evidence="1 2">
    <name type="scientific">Paraburkholderia largidicola</name>
    <dbReference type="NCBI Taxonomy" id="3014751"/>
    <lineage>
        <taxon>Bacteria</taxon>
        <taxon>Pseudomonadati</taxon>
        <taxon>Pseudomonadota</taxon>
        <taxon>Betaproteobacteria</taxon>
        <taxon>Burkholderiales</taxon>
        <taxon>Burkholderiaceae</taxon>
        <taxon>Paraburkholderia</taxon>
    </lineage>
</organism>
<name>A0A7I8C2V0_9BURK</name>
<dbReference type="RefSeq" id="WP_180727789.1">
    <property type="nucleotide sequence ID" value="NZ_AP023178.1"/>
</dbReference>
<sequence length="123" mass="13594">MVSRFELTIHTAHGSITSSEDANSVEQIAANMPRGVTSYTVYSERERPGVPPVDDMDLWLSLDQAVRQLEYASTLTPEVVAELEAEQLRALAGLAVEFREPVDNPAVVEKLRRLVDQLNDDAA</sequence>
<keyword evidence="2" id="KW-1185">Reference proteome</keyword>
<proteinExistence type="predicted"/>
<protein>
    <submittedName>
        <fullName evidence="1">Uncharacterized protein</fullName>
    </submittedName>
</protein>
<dbReference type="Proteomes" id="UP000510888">
    <property type="component" value="Plasmid PPGU16_p3"/>
</dbReference>
<accession>A0A7I8C2V0</accession>
<reference evidence="1 2" key="1">
    <citation type="journal article" date="2020" name="Genes (Basel)">
        <title>Genomic Comparison of Insect Gut Symbionts from Divergent Burkholderia Subclades.</title>
        <authorList>
            <person name="Takeshita K."/>
            <person name="Kikuchi Y."/>
        </authorList>
    </citation>
    <scope>NUCLEOTIDE SEQUENCE [LARGE SCALE GENOMIC DNA]</scope>
    <source>
        <strain evidence="1 2">PGU16</strain>
        <plasmid evidence="1 2">PPGU16_p3</plasmid>
    </source>
</reference>